<dbReference type="EMBL" id="CALTRL010002887">
    <property type="protein sequence ID" value="CAH7677039.1"/>
    <property type="molecule type" value="Genomic_DNA"/>
</dbReference>
<sequence>MNLFQSFEGLHAAVDMRLSAINRACETGKMDIVESKLQGILKKFILLVQAVDHPWQLDDGSIQRVGDEYFLEVVISFQKVLSKITRYPKVALHCHPILITCGSSLKSVVKFLFRIGYDPLSLIKNTVGVDKRLFGGIGVTFAAA</sequence>
<name>A0AAV0B4B5_PHAPC</name>
<organism evidence="1 3">
    <name type="scientific">Phakopsora pachyrhizi</name>
    <name type="common">Asian soybean rust disease fungus</name>
    <dbReference type="NCBI Taxonomy" id="170000"/>
    <lineage>
        <taxon>Eukaryota</taxon>
        <taxon>Fungi</taxon>
        <taxon>Dikarya</taxon>
        <taxon>Basidiomycota</taxon>
        <taxon>Pucciniomycotina</taxon>
        <taxon>Pucciniomycetes</taxon>
        <taxon>Pucciniales</taxon>
        <taxon>Phakopsoraceae</taxon>
        <taxon>Phakopsora</taxon>
    </lineage>
</organism>
<evidence type="ECO:0000313" key="2">
    <source>
        <dbReference type="EMBL" id="CAH7687668.1"/>
    </source>
</evidence>
<evidence type="ECO:0000313" key="3">
    <source>
        <dbReference type="Proteomes" id="UP001153365"/>
    </source>
</evidence>
<comment type="caution">
    <text evidence="1">The sequence shown here is derived from an EMBL/GenBank/DDBJ whole genome shotgun (WGS) entry which is preliminary data.</text>
</comment>
<dbReference type="AlphaFoldDB" id="A0AAV0B4B5"/>
<accession>A0AAV0B4B5</accession>
<protein>
    <submittedName>
        <fullName evidence="1">Expressed protein</fullName>
    </submittedName>
</protein>
<gene>
    <name evidence="1" type="ORF">PPACK8108_LOCUS12165</name>
    <name evidence="2" type="ORF">PPACK8108_LOCUS22484</name>
</gene>
<keyword evidence="3" id="KW-1185">Reference proteome</keyword>
<evidence type="ECO:0000313" key="1">
    <source>
        <dbReference type="EMBL" id="CAH7677039.1"/>
    </source>
</evidence>
<dbReference type="Proteomes" id="UP001153365">
    <property type="component" value="Unassembled WGS sequence"/>
</dbReference>
<reference evidence="1" key="1">
    <citation type="submission" date="2022-06" db="EMBL/GenBank/DDBJ databases">
        <authorList>
            <consortium name="SYNGENTA / RWTH Aachen University"/>
        </authorList>
    </citation>
    <scope>NUCLEOTIDE SEQUENCE</scope>
</reference>
<dbReference type="EMBL" id="CALTRL010005899">
    <property type="protein sequence ID" value="CAH7687668.1"/>
    <property type="molecule type" value="Genomic_DNA"/>
</dbReference>
<proteinExistence type="predicted"/>